<dbReference type="Pfam" id="PF10706">
    <property type="entry name" value="Aminoglyc_resit"/>
    <property type="match status" value="1"/>
</dbReference>
<comment type="caution">
    <text evidence="1">The sequence shown here is derived from an EMBL/GenBank/DDBJ whole genome shotgun (WGS) entry which is preliminary data.</text>
</comment>
<name>A0ABW5P9N8_9BACL</name>
<evidence type="ECO:0000313" key="1">
    <source>
        <dbReference type="EMBL" id="MFD2610827.1"/>
    </source>
</evidence>
<organism evidence="1 2">
    <name type="scientific">Paenibacillus gansuensis</name>
    <dbReference type="NCBI Taxonomy" id="306542"/>
    <lineage>
        <taxon>Bacteria</taxon>
        <taxon>Bacillati</taxon>
        <taxon>Bacillota</taxon>
        <taxon>Bacilli</taxon>
        <taxon>Bacillales</taxon>
        <taxon>Paenibacillaceae</taxon>
        <taxon>Paenibacillus</taxon>
    </lineage>
</organism>
<dbReference type="EMBL" id="JBHUME010000001">
    <property type="protein sequence ID" value="MFD2610827.1"/>
    <property type="molecule type" value="Genomic_DNA"/>
</dbReference>
<dbReference type="Gene3D" id="3.30.460.40">
    <property type="match status" value="1"/>
</dbReference>
<dbReference type="InterPro" id="IPR019646">
    <property type="entry name" value="Aminoglyc_AdlTrfase"/>
</dbReference>
<accession>A0ABW5P9N8</accession>
<keyword evidence="2" id="KW-1185">Reference proteome</keyword>
<proteinExistence type="predicted"/>
<evidence type="ECO:0000313" key="2">
    <source>
        <dbReference type="Proteomes" id="UP001597541"/>
    </source>
</evidence>
<dbReference type="InterPro" id="IPR043519">
    <property type="entry name" value="NT_sf"/>
</dbReference>
<protein>
    <submittedName>
        <fullName evidence="1">Nucleotidyltransferase domain-containing protein</fullName>
    </submittedName>
</protein>
<sequence>MKNFQKSWFIAGGWVVDIALGRVTREHDDLDICIYREDAKEALRYFKDWEIKVAVPGESRLVDYTHFSDLSLPRYCLHLFREKDFIEILLTERVENEVVFRKNKNITMHINEFSLKDRQGRPFVNPVWQLLFKSLNPREKDDEDFNNYVTIMDDQQKLWLASGIRIMKPDSVWLEKLTV</sequence>
<reference evidence="2" key="1">
    <citation type="journal article" date="2019" name="Int. J. Syst. Evol. Microbiol.">
        <title>The Global Catalogue of Microorganisms (GCM) 10K type strain sequencing project: providing services to taxonomists for standard genome sequencing and annotation.</title>
        <authorList>
            <consortium name="The Broad Institute Genomics Platform"/>
            <consortium name="The Broad Institute Genome Sequencing Center for Infectious Disease"/>
            <person name="Wu L."/>
            <person name="Ma J."/>
        </authorList>
    </citation>
    <scope>NUCLEOTIDE SEQUENCE [LARGE SCALE GENOMIC DNA]</scope>
    <source>
        <strain evidence="2">KCTC 3950</strain>
    </source>
</reference>
<dbReference type="Proteomes" id="UP001597541">
    <property type="component" value="Unassembled WGS sequence"/>
</dbReference>
<gene>
    <name evidence="1" type="ORF">ACFSUF_00150</name>
</gene>
<dbReference type="SUPFAM" id="SSF81301">
    <property type="entry name" value="Nucleotidyltransferase"/>
    <property type="match status" value="1"/>
</dbReference>